<feature type="domain" description="Peptidase M48" evidence="8">
    <location>
        <begin position="86"/>
        <end position="268"/>
    </location>
</feature>
<keyword evidence="2" id="KW-0479">Metal-binding</keyword>
<comment type="cofactor">
    <cofactor evidence="6">
        <name>Zn(2+)</name>
        <dbReference type="ChEBI" id="CHEBI:29105"/>
    </cofactor>
    <text evidence="6">Binds 1 zinc ion per subunit.</text>
</comment>
<dbReference type="GO" id="GO:0004222">
    <property type="term" value="F:metalloendopeptidase activity"/>
    <property type="evidence" value="ECO:0007669"/>
    <property type="project" value="InterPro"/>
</dbReference>
<dbReference type="STRING" id="83765.SAMN05660284_02378"/>
<keyword evidence="4 6" id="KW-0862">Zinc</keyword>
<dbReference type="PANTHER" id="PTHR22726">
    <property type="entry name" value="METALLOENDOPEPTIDASE OMA1"/>
    <property type="match status" value="1"/>
</dbReference>
<gene>
    <name evidence="9" type="ORF">SAMN05660284_02378</name>
</gene>
<keyword evidence="5 6" id="KW-0482">Metalloprotease</keyword>
<sequence length="293" mass="31206">MKKFLIALAFGASISNPALAFGLGDLLGGGGSGSGGGLDLGKVVKAVSSAGEALKDYTPEQEDAIGRRVMADLLGAAPLVNNPGMQRYVNQIGLWVALQSERPNLPWRFGVTDDLHVNSFAAPGGYILITRGLYDRLHSEAELASVLAHEIAHVVKGHQIRAMKSAKGGEFLSTTAKIVAESRGRSEANYAANAFSGGTEIFVRGMDKNDEFEADVYGMVLAARAGYNPFALPAVLTTIGNINPKDDAVGLLFSTHPSPRERLDKIEESVGDKLDQYANGVDNTPVFRRIHAR</sequence>
<evidence type="ECO:0000256" key="6">
    <source>
        <dbReference type="RuleBase" id="RU003983"/>
    </source>
</evidence>
<comment type="similarity">
    <text evidence="6">Belongs to the peptidase M48 family.</text>
</comment>
<feature type="signal peptide" evidence="7">
    <location>
        <begin position="1"/>
        <end position="20"/>
    </location>
</feature>
<dbReference type="InterPro" id="IPR001915">
    <property type="entry name" value="Peptidase_M48"/>
</dbReference>
<dbReference type="GO" id="GO:0046872">
    <property type="term" value="F:metal ion binding"/>
    <property type="evidence" value="ECO:0007669"/>
    <property type="project" value="UniProtKB-KW"/>
</dbReference>
<dbReference type="GO" id="GO:0051603">
    <property type="term" value="P:proteolysis involved in protein catabolic process"/>
    <property type="evidence" value="ECO:0007669"/>
    <property type="project" value="TreeGrafter"/>
</dbReference>
<evidence type="ECO:0000256" key="7">
    <source>
        <dbReference type="SAM" id="SignalP"/>
    </source>
</evidence>
<proteinExistence type="inferred from homology"/>
<protein>
    <submittedName>
        <fullName evidence="9">Peptidase family M48</fullName>
    </submittedName>
</protein>
<dbReference type="Gene3D" id="3.30.2010.10">
    <property type="entry name" value="Metalloproteases ('zincins'), catalytic domain"/>
    <property type="match status" value="1"/>
</dbReference>
<dbReference type="InterPro" id="IPR051156">
    <property type="entry name" value="Mito/Outer_Membr_Metalloprot"/>
</dbReference>
<dbReference type="Proteomes" id="UP000242869">
    <property type="component" value="Unassembled WGS sequence"/>
</dbReference>
<evidence type="ECO:0000259" key="8">
    <source>
        <dbReference type="Pfam" id="PF01435"/>
    </source>
</evidence>
<dbReference type="Pfam" id="PF01435">
    <property type="entry name" value="Peptidase_M48"/>
    <property type="match status" value="1"/>
</dbReference>
<dbReference type="RefSeq" id="WP_177187874.1">
    <property type="nucleotide sequence ID" value="NZ_FOVE01000019.1"/>
</dbReference>
<accession>A0A1I5CCH8</accession>
<keyword evidence="10" id="KW-1185">Reference proteome</keyword>
<evidence type="ECO:0000313" key="9">
    <source>
        <dbReference type="EMBL" id="SFN84740.1"/>
    </source>
</evidence>
<evidence type="ECO:0000256" key="5">
    <source>
        <dbReference type="ARBA" id="ARBA00023049"/>
    </source>
</evidence>
<keyword evidence="7" id="KW-0732">Signal</keyword>
<dbReference type="GO" id="GO:0016020">
    <property type="term" value="C:membrane"/>
    <property type="evidence" value="ECO:0007669"/>
    <property type="project" value="TreeGrafter"/>
</dbReference>
<organism evidence="9 10">
    <name type="scientific">Formivibrio citricus</name>
    <dbReference type="NCBI Taxonomy" id="83765"/>
    <lineage>
        <taxon>Bacteria</taxon>
        <taxon>Pseudomonadati</taxon>
        <taxon>Pseudomonadota</taxon>
        <taxon>Betaproteobacteria</taxon>
        <taxon>Neisseriales</taxon>
        <taxon>Chitinibacteraceae</taxon>
        <taxon>Formivibrio</taxon>
    </lineage>
</organism>
<keyword evidence="1 6" id="KW-0645">Protease</keyword>
<keyword evidence="3 6" id="KW-0378">Hydrolase</keyword>
<evidence type="ECO:0000256" key="1">
    <source>
        <dbReference type="ARBA" id="ARBA00022670"/>
    </source>
</evidence>
<dbReference type="EMBL" id="FOVE01000019">
    <property type="protein sequence ID" value="SFN84740.1"/>
    <property type="molecule type" value="Genomic_DNA"/>
</dbReference>
<evidence type="ECO:0000256" key="2">
    <source>
        <dbReference type="ARBA" id="ARBA00022723"/>
    </source>
</evidence>
<reference evidence="10" key="1">
    <citation type="submission" date="2016-10" db="EMBL/GenBank/DDBJ databases">
        <authorList>
            <person name="Varghese N."/>
            <person name="Submissions S."/>
        </authorList>
    </citation>
    <scope>NUCLEOTIDE SEQUENCE [LARGE SCALE GENOMIC DNA]</scope>
    <source>
        <strain evidence="10">DSM 6150</strain>
    </source>
</reference>
<evidence type="ECO:0000256" key="3">
    <source>
        <dbReference type="ARBA" id="ARBA00022801"/>
    </source>
</evidence>
<evidence type="ECO:0000256" key="4">
    <source>
        <dbReference type="ARBA" id="ARBA00022833"/>
    </source>
</evidence>
<dbReference type="AlphaFoldDB" id="A0A1I5CCH8"/>
<dbReference type="PANTHER" id="PTHR22726:SF1">
    <property type="entry name" value="METALLOENDOPEPTIDASE OMA1, MITOCHONDRIAL"/>
    <property type="match status" value="1"/>
</dbReference>
<name>A0A1I5CCH8_9NEIS</name>
<feature type="chain" id="PRO_5017190159" evidence="7">
    <location>
        <begin position="21"/>
        <end position="293"/>
    </location>
</feature>
<evidence type="ECO:0000313" key="10">
    <source>
        <dbReference type="Proteomes" id="UP000242869"/>
    </source>
</evidence>